<dbReference type="PANTHER" id="PTHR21716">
    <property type="entry name" value="TRANSMEMBRANE PROTEIN"/>
    <property type="match status" value="1"/>
</dbReference>
<organism evidence="7 8">
    <name type="scientific">Tolumonas osonensis</name>
    <dbReference type="NCBI Taxonomy" id="675874"/>
    <lineage>
        <taxon>Bacteria</taxon>
        <taxon>Pseudomonadati</taxon>
        <taxon>Pseudomonadota</taxon>
        <taxon>Gammaproteobacteria</taxon>
        <taxon>Aeromonadales</taxon>
        <taxon>Aeromonadaceae</taxon>
        <taxon>Tolumonas</taxon>
    </lineage>
</organism>
<reference evidence="7 8" key="1">
    <citation type="submission" date="2020-08" db="EMBL/GenBank/DDBJ databases">
        <title>Genomic Encyclopedia of Type Strains, Phase IV (KMG-IV): sequencing the most valuable type-strain genomes for metagenomic binning, comparative biology and taxonomic classification.</title>
        <authorList>
            <person name="Goeker M."/>
        </authorList>
    </citation>
    <scope>NUCLEOTIDE SEQUENCE [LARGE SCALE GENOMIC DNA]</scope>
    <source>
        <strain evidence="7 8">DSM 22975</strain>
    </source>
</reference>
<keyword evidence="3 6" id="KW-0812">Transmembrane</keyword>
<evidence type="ECO:0000256" key="2">
    <source>
        <dbReference type="ARBA" id="ARBA00009773"/>
    </source>
</evidence>
<accession>A0A841GKP0</accession>
<dbReference type="Pfam" id="PF01594">
    <property type="entry name" value="AI-2E_transport"/>
    <property type="match status" value="1"/>
</dbReference>
<name>A0A841GKP0_9GAMM</name>
<feature type="transmembrane region" description="Helical" evidence="6">
    <location>
        <begin position="275"/>
        <end position="296"/>
    </location>
</feature>
<feature type="transmembrane region" description="Helical" evidence="6">
    <location>
        <begin position="66"/>
        <end position="88"/>
    </location>
</feature>
<evidence type="ECO:0000256" key="1">
    <source>
        <dbReference type="ARBA" id="ARBA00004141"/>
    </source>
</evidence>
<keyword evidence="5 6" id="KW-0472">Membrane</keyword>
<feature type="transmembrane region" description="Helical" evidence="6">
    <location>
        <begin position="243"/>
        <end position="269"/>
    </location>
</feature>
<dbReference type="InterPro" id="IPR002549">
    <property type="entry name" value="AI-2E-like"/>
</dbReference>
<comment type="similarity">
    <text evidence="2">Belongs to the autoinducer-2 exporter (AI-2E) (TC 2.A.86) family.</text>
</comment>
<gene>
    <name evidence="7" type="ORF">HNR75_001669</name>
</gene>
<evidence type="ECO:0000313" key="8">
    <source>
        <dbReference type="Proteomes" id="UP000585721"/>
    </source>
</evidence>
<evidence type="ECO:0000256" key="5">
    <source>
        <dbReference type="ARBA" id="ARBA00023136"/>
    </source>
</evidence>
<keyword evidence="8" id="KW-1185">Reference proteome</keyword>
<dbReference type="PANTHER" id="PTHR21716:SF4">
    <property type="entry name" value="TRANSMEMBRANE PROTEIN 245"/>
    <property type="match status" value="1"/>
</dbReference>
<comment type="subcellular location">
    <subcellularLocation>
        <location evidence="1">Membrane</location>
        <topology evidence="1">Multi-pass membrane protein</topology>
    </subcellularLocation>
</comment>
<dbReference type="GO" id="GO:0016020">
    <property type="term" value="C:membrane"/>
    <property type="evidence" value="ECO:0007669"/>
    <property type="project" value="UniProtKB-SubCell"/>
</dbReference>
<dbReference type="RefSeq" id="WP_188026501.1">
    <property type="nucleotide sequence ID" value="NZ_JACHGR010000005.1"/>
</dbReference>
<dbReference type="Proteomes" id="UP000585721">
    <property type="component" value="Unassembled WGS sequence"/>
</dbReference>
<dbReference type="EMBL" id="JACHGR010000005">
    <property type="protein sequence ID" value="MBB6055751.1"/>
    <property type="molecule type" value="Genomic_DNA"/>
</dbReference>
<evidence type="ECO:0000256" key="4">
    <source>
        <dbReference type="ARBA" id="ARBA00022989"/>
    </source>
</evidence>
<sequence>MIDQVTARFIRRIIISLLLGGLVLLGYIVVQPFIVPVAWAMIIAYASWPLHVLVRRYVKQRTTLSALLTTLLLATAFILPTLWIISLLRTEIGFAYTHFSAQVAMGPPKLPDYMRNLPWLGEWLNNLILQSNDNPQAFQDKITLWLQESSNQLISVLGDVGRNAAKIGFSLITLFFMLRDGDRLFRQVHKVLFRFLGARIDNYLTAVGNMTTAVVWGLIVTALAQGFVAGLGYWWVGLSAPMLLGTITALVALIPFGAPFAWGSISLFLLVNEQYFNGVILLLWGALAVSSVDNLVRPIVISTATRIPFLLVMFGVLGGLAAFGLIGLFLGPVILAILMAIWQEWLEESELESQTENDTASQDDQSP</sequence>
<evidence type="ECO:0000256" key="6">
    <source>
        <dbReference type="SAM" id="Phobius"/>
    </source>
</evidence>
<evidence type="ECO:0000256" key="3">
    <source>
        <dbReference type="ARBA" id="ARBA00022692"/>
    </source>
</evidence>
<evidence type="ECO:0000313" key="7">
    <source>
        <dbReference type="EMBL" id="MBB6055751.1"/>
    </source>
</evidence>
<keyword evidence="4 6" id="KW-1133">Transmembrane helix</keyword>
<protein>
    <submittedName>
        <fullName evidence="7">Putative PurR-regulated permease PerM</fullName>
    </submittedName>
</protein>
<feature type="transmembrane region" description="Helical" evidence="6">
    <location>
        <begin position="12"/>
        <end position="30"/>
    </location>
</feature>
<feature type="transmembrane region" description="Helical" evidence="6">
    <location>
        <begin position="308"/>
        <end position="341"/>
    </location>
</feature>
<comment type="caution">
    <text evidence="7">The sequence shown here is derived from an EMBL/GenBank/DDBJ whole genome shotgun (WGS) entry which is preliminary data.</text>
</comment>
<dbReference type="AlphaFoldDB" id="A0A841GKP0"/>
<feature type="transmembrane region" description="Helical" evidence="6">
    <location>
        <begin position="213"/>
        <end position="236"/>
    </location>
</feature>
<proteinExistence type="inferred from homology"/>